<name>A0A7M2X3Y7_9BACT</name>
<keyword evidence="3" id="KW-1185">Reference proteome</keyword>
<feature type="signal peptide" evidence="1">
    <location>
        <begin position="1"/>
        <end position="17"/>
    </location>
</feature>
<protein>
    <submittedName>
        <fullName evidence="2">Uncharacterized protein</fullName>
    </submittedName>
</protein>
<evidence type="ECO:0000313" key="2">
    <source>
        <dbReference type="EMBL" id="QOV92384.1"/>
    </source>
</evidence>
<gene>
    <name evidence="2" type="ORF">IPV69_09975</name>
</gene>
<organism evidence="2 3">
    <name type="scientific">Humisphaera borealis</name>
    <dbReference type="NCBI Taxonomy" id="2807512"/>
    <lineage>
        <taxon>Bacteria</taxon>
        <taxon>Pseudomonadati</taxon>
        <taxon>Planctomycetota</taxon>
        <taxon>Phycisphaerae</taxon>
        <taxon>Tepidisphaerales</taxon>
        <taxon>Tepidisphaeraceae</taxon>
        <taxon>Humisphaera</taxon>
    </lineage>
</organism>
<feature type="chain" id="PRO_5034420279" evidence="1">
    <location>
        <begin position="18"/>
        <end position="811"/>
    </location>
</feature>
<keyword evidence="1" id="KW-0732">Signal</keyword>
<dbReference type="KEGG" id="hbs:IPV69_09975"/>
<accession>A0A7M2X3Y7</accession>
<evidence type="ECO:0000313" key="3">
    <source>
        <dbReference type="Proteomes" id="UP000593765"/>
    </source>
</evidence>
<sequence length="811" mass="89215">MRAMALLTLVLAIPAGAQTPVPARPSYSGIYPHLAMFNNEGECGTGAVVPFADRLWVITYAPHMPKGSSDKLYEITADLTQTVRPESIGGTPANRMIHRESNQLFIGPYVIDGERKVRVIPYTQMPGRHTANARHLSDPAGKIYYTTMEEGVYEVDVKTLAAKELFPDGNGTKNKGGDLLPGYHGKGSYSGFGRLIYANNGELSPLAQQRPDIESGVLAEWDGGKDWKIVRRNQFTEVTGPGGIYGNDKPDSDPVWSIGWDHRSLILMMLDGGKWTTYRLPKASHSYDGAHGWNTEWPRIRDIGESDLLMTMHGTFWKFPRTFTAATAAGIRPRSNYLKVVGDFARWGDKIVLGCDDTAKSEFLNKRKAKGNLIGPGQSQSNLWFIDPSRLDDLGPAIGNGAVWLKEDVKAGQWSDPFLFAGYDRRALHLSHGTGEPVTFEFEVDAAGNGAWKALRSVTVPAGGYAWVDFPEAEKAEWIRIRPHGDVVKATAMFHYTNNDPRKAGVVDPMFAAIATPDAKTYSAGLIRARGENKRTLHVAAMQVEGDSVSDVGYYELGVDMKLIKVDDNTAHDYVKKNVAIPKDVLKVEGSSVLYTDDKGRRFRLPKGDAAFDRLTSSGEYRICREVCTERDLFNAHGTFYELPAENAGGFGKVRPVATHNRAIFDYCTYRGLLVLTGIAGAANDPHIIRSEDGKAAVWAGVVDDLWKLGKPVGIGGPWSDSEVKANEPSDPYLFKGYDSRRLTLSQSGKEAVSVRIEIDLTGDGLWTPYKTLEVAPSAKVEHAFPPNFQAAWVRFVADKDTKASAILTYE</sequence>
<dbReference type="EMBL" id="CP063458">
    <property type="protein sequence ID" value="QOV92384.1"/>
    <property type="molecule type" value="Genomic_DNA"/>
</dbReference>
<reference evidence="2 3" key="1">
    <citation type="submission" date="2020-10" db="EMBL/GenBank/DDBJ databases">
        <title>Wide distribution of Phycisphaera-like planctomycetes from WD2101 soil group in peatlands and genome analysis of the first cultivated representative.</title>
        <authorList>
            <person name="Dedysh S.N."/>
            <person name="Beletsky A.V."/>
            <person name="Ivanova A."/>
            <person name="Kulichevskaya I.S."/>
            <person name="Suzina N.E."/>
            <person name="Philippov D.A."/>
            <person name="Rakitin A.L."/>
            <person name="Mardanov A.V."/>
            <person name="Ravin N.V."/>
        </authorList>
    </citation>
    <scope>NUCLEOTIDE SEQUENCE [LARGE SCALE GENOMIC DNA]</scope>
    <source>
        <strain evidence="2 3">M1803</strain>
    </source>
</reference>
<dbReference type="AlphaFoldDB" id="A0A7M2X3Y7"/>
<proteinExistence type="predicted"/>
<dbReference type="Proteomes" id="UP000593765">
    <property type="component" value="Chromosome"/>
</dbReference>
<evidence type="ECO:0000256" key="1">
    <source>
        <dbReference type="SAM" id="SignalP"/>
    </source>
</evidence>